<dbReference type="PROSITE" id="PS50076">
    <property type="entry name" value="DNAJ_2"/>
    <property type="match status" value="1"/>
</dbReference>
<sequence>MRRAFSLGVYRVRGMATCATCSKRLLNGIICSDCGNLQPPNAELSHFEYLGFEERYDVDTGALKRKFLELQNKVHPDKAGSSGDTKKQLFEEHSSRLNSAYKVLLDPVLRAEYMLGTKEDDKSAESPEFLMEMLEKGEEIEEISDHNQLEATRKQLIDDIDSIKAEIADHFSHSQKAEAVTALIRLRYYLRLLSNVNSRLGFDSK</sequence>
<dbReference type="GO" id="GO:0005739">
    <property type="term" value="C:mitochondrion"/>
    <property type="evidence" value="ECO:0007669"/>
    <property type="project" value="TreeGrafter"/>
</dbReference>
<dbReference type="GO" id="GO:0044571">
    <property type="term" value="P:[2Fe-2S] cluster assembly"/>
    <property type="evidence" value="ECO:0007669"/>
    <property type="project" value="InterPro"/>
</dbReference>
<dbReference type="GO" id="GO:0051259">
    <property type="term" value="P:protein complex oligomerization"/>
    <property type="evidence" value="ECO:0007669"/>
    <property type="project" value="InterPro"/>
</dbReference>
<keyword evidence="4" id="KW-1185">Reference proteome</keyword>
<protein>
    <submittedName>
        <fullName evidence="5">J domain-containing protein</fullName>
    </submittedName>
</protein>
<dbReference type="Gene3D" id="1.10.287.110">
    <property type="entry name" value="DnaJ domain"/>
    <property type="match status" value="1"/>
</dbReference>
<dbReference type="WBParaSite" id="L893_g1381.t1">
    <property type="protein sequence ID" value="L893_g1381.t1"/>
    <property type="gene ID" value="L893_g1381"/>
</dbReference>
<dbReference type="SMART" id="SM00271">
    <property type="entry name" value="DnaJ"/>
    <property type="match status" value="1"/>
</dbReference>
<feature type="domain" description="J" evidence="3">
    <location>
        <begin position="45"/>
        <end position="117"/>
    </location>
</feature>
<dbReference type="InterPro" id="IPR036386">
    <property type="entry name" value="HscB_C_sf"/>
</dbReference>
<dbReference type="InterPro" id="IPR009073">
    <property type="entry name" value="HscB_oligo_C"/>
</dbReference>
<dbReference type="Gene3D" id="1.20.1280.20">
    <property type="entry name" value="HscB, C-terminal domain"/>
    <property type="match status" value="1"/>
</dbReference>
<proteinExistence type="inferred from homology"/>
<evidence type="ECO:0000256" key="1">
    <source>
        <dbReference type="ARBA" id="ARBA00010476"/>
    </source>
</evidence>
<dbReference type="InterPro" id="IPR036869">
    <property type="entry name" value="J_dom_sf"/>
</dbReference>
<dbReference type="SUPFAM" id="SSF46565">
    <property type="entry name" value="Chaperone J-domain"/>
    <property type="match status" value="1"/>
</dbReference>
<keyword evidence="2" id="KW-0143">Chaperone</keyword>
<dbReference type="Pfam" id="PF00226">
    <property type="entry name" value="DnaJ"/>
    <property type="match status" value="1"/>
</dbReference>
<dbReference type="Proteomes" id="UP000095287">
    <property type="component" value="Unplaced"/>
</dbReference>
<evidence type="ECO:0000256" key="2">
    <source>
        <dbReference type="ARBA" id="ARBA00023186"/>
    </source>
</evidence>
<dbReference type="Pfam" id="PF07743">
    <property type="entry name" value="HSCB_C"/>
    <property type="match status" value="1"/>
</dbReference>
<reference evidence="5" key="1">
    <citation type="submission" date="2016-11" db="UniProtKB">
        <authorList>
            <consortium name="WormBaseParasite"/>
        </authorList>
    </citation>
    <scope>IDENTIFICATION</scope>
</reference>
<accession>A0A1I7Y8Q4</accession>
<dbReference type="CDD" id="cd06257">
    <property type="entry name" value="DnaJ"/>
    <property type="match status" value="1"/>
</dbReference>
<dbReference type="GO" id="GO:0051087">
    <property type="term" value="F:protein-folding chaperone binding"/>
    <property type="evidence" value="ECO:0007669"/>
    <property type="project" value="InterPro"/>
</dbReference>
<comment type="similarity">
    <text evidence="1">Belongs to the HscB family.</text>
</comment>
<evidence type="ECO:0000259" key="3">
    <source>
        <dbReference type="PROSITE" id="PS50076"/>
    </source>
</evidence>
<dbReference type="NCBIfam" id="TIGR00714">
    <property type="entry name" value="hscB"/>
    <property type="match status" value="1"/>
</dbReference>
<evidence type="ECO:0000313" key="5">
    <source>
        <dbReference type="WBParaSite" id="L893_g1381.t1"/>
    </source>
</evidence>
<dbReference type="PANTHER" id="PTHR14021">
    <property type="entry name" value="IRON-SULFUR CLUSTER CO-CHAPERONE PROTEIN HSCB"/>
    <property type="match status" value="1"/>
</dbReference>
<dbReference type="GO" id="GO:0001671">
    <property type="term" value="F:ATPase activator activity"/>
    <property type="evidence" value="ECO:0007669"/>
    <property type="project" value="InterPro"/>
</dbReference>
<name>A0A1I7Y8Q4_9BILA</name>
<organism evidence="4 5">
    <name type="scientific">Steinernema glaseri</name>
    <dbReference type="NCBI Taxonomy" id="37863"/>
    <lineage>
        <taxon>Eukaryota</taxon>
        <taxon>Metazoa</taxon>
        <taxon>Ecdysozoa</taxon>
        <taxon>Nematoda</taxon>
        <taxon>Chromadorea</taxon>
        <taxon>Rhabditida</taxon>
        <taxon>Tylenchina</taxon>
        <taxon>Panagrolaimomorpha</taxon>
        <taxon>Strongyloidoidea</taxon>
        <taxon>Steinernematidae</taxon>
        <taxon>Steinernema</taxon>
    </lineage>
</organism>
<dbReference type="PANTHER" id="PTHR14021:SF15">
    <property type="entry name" value="IRON-SULFUR CLUSTER CO-CHAPERONE PROTEIN HSCB"/>
    <property type="match status" value="1"/>
</dbReference>
<dbReference type="AlphaFoldDB" id="A0A1I7Y8Q4"/>
<dbReference type="InterPro" id="IPR001623">
    <property type="entry name" value="DnaJ_domain"/>
</dbReference>
<evidence type="ECO:0000313" key="4">
    <source>
        <dbReference type="Proteomes" id="UP000095287"/>
    </source>
</evidence>
<dbReference type="InterPro" id="IPR004640">
    <property type="entry name" value="HscB"/>
</dbReference>
<dbReference type="SUPFAM" id="SSF47144">
    <property type="entry name" value="HSC20 (HSCB), C-terminal oligomerisation domain"/>
    <property type="match status" value="1"/>
</dbReference>